<gene>
    <name evidence="1" type="ORF">DERYTH_LOCUS19292</name>
</gene>
<dbReference type="AlphaFoldDB" id="A0A9N9P272"/>
<accession>A0A9N9P272</accession>
<dbReference type="Proteomes" id="UP000789405">
    <property type="component" value="Unassembled WGS sequence"/>
</dbReference>
<name>A0A9N9P272_9GLOM</name>
<feature type="non-terminal residue" evidence="1">
    <location>
        <position position="1"/>
    </location>
</feature>
<reference evidence="1" key="1">
    <citation type="submission" date="2021-06" db="EMBL/GenBank/DDBJ databases">
        <authorList>
            <person name="Kallberg Y."/>
            <person name="Tangrot J."/>
            <person name="Rosling A."/>
        </authorList>
    </citation>
    <scope>NUCLEOTIDE SEQUENCE</scope>
    <source>
        <strain evidence="1">MA453B</strain>
    </source>
</reference>
<dbReference type="GO" id="GO:0007166">
    <property type="term" value="P:cell surface receptor signaling pathway"/>
    <property type="evidence" value="ECO:0007669"/>
    <property type="project" value="InterPro"/>
</dbReference>
<organism evidence="1 2">
    <name type="scientific">Dentiscutata erythropus</name>
    <dbReference type="NCBI Taxonomy" id="1348616"/>
    <lineage>
        <taxon>Eukaryota</taxon>
        <taxon>Fungi</taxon>
        <taxon>Fungi incertae sedis</taxon>
        <taxon>Mucoromycota</taxon>
        <taxon>Glomeromycotina</taxon>
        <taxon>Glomeromycetes</taxon>
        <taxon>Diversisporales</taxon>
        <taxon>Gigasporaceae</taxon>
        <taxon>Dentiscutata</taxon>
    </lineage>
</organism>
<dbReference type="CDD" id="cd21037">
    <property type="entry name" value="MLKL_NTD"/>
    <property type="match status" value="1"/>
</dbReference>
<evidence type="ECO:0000313" key="2">
    <source>
        <dbReference type="Proteomes" id="UP000789405"/>
    </source>
</evidence>
<keyword evidence="2" id="KW-1185">Reference proteome</keyword>
<comment type="caution">
    <text evidence="1">The sequence shown here is derived from an EMBL/GenBank/DDBJ whole genome shotgun (WGS) entry which is preliminary data.</text>
</comment>
<dbReference type="Gene3D" id="1.20.930.20">
    <property type="entry name" value="Adaptor protein Cbl, N-terminal domain"/>
    <property type="match status" value="1"/>
</dbReference>
<dbReference type="InterPro" id="IPR036537">
    <property type="entry name" value="Adaptor_Cbl_N_dom_sf"/>
</dbReference>
<evidence type="ECO:0000313" key="1">
    <source>
        <dbReference type="EMBL" id="CAG8777532.1"/>
    </source>
</evidence>
<dbReference type="InterPro" id="IPR059179">
    <property type="entry name" value="MLKL-like_MCAfunc"/>
</dbReference>
<protein>
    <submittedName>
        <fullName evidence="1">22114_t:CDS:1</fullName>
    </submittedName>
</protein>
<dbReference type="EMBL" id="CAJVPY010020908">
    <property type="protein sequence ID" value="CAG8777532.1"/>
    <property type="molecule type" value="Genomic_DNA"/>
</dbReference>
<dbReference type="OrthoDB" id="2411597at2759"/>
<proteinExistence type="predicted"/>
<sequence length="295" mass="34040">MSENVSGIINIGITIGGSLASLNPLLGAISEIIKHVLDINEKAQYNKKISRTILGRLLSVEAALKFLLIQKEDFGEKFSDLKYQESLHTLKNVLDKIKDFTEQVTQLRGLEKWINAQNIEKNYKELMEEYDSCLNSLKFTMIIAFDEQKRIDNECLKNDIAETKKFLEDFANYHKEQTNLVYQEIKHVQNRIESNSEDSIDVREIESHLIKDPPHDGAVANKVYILWSLYFQPEFFSTSTNFSISSESIHNFINYYVDNYSLKAWKQQPEERIGISALYLRLSELSSVVKKSPSL</sequence>